<gene>
    <name evidence="5" type="ORF">DMO24_22350</name>
</gene>
<evidence type="ECO:0000256" key="1">
    <source>
        <dbReference type="ARBA" id="ARBA00022741"/>
    </source>
</evidence>
<dbReference type="GO" id="GO:0006310">
    <property type="term" value="P:DNA recombination"/>
    <property type="evidence" value="ECO:0007669"/>
    <property type="project" value="TreeGrafter"/>
</dbReference>
<sequence length="94" mass="9963">MARVVVDVPLAHLDRPFDYAVPDELAEQVVAGCRVRVRFAGKLVDGVVLELAGSTDHTGKLAPLAKVVSPEPVLTPEVAELARSVADRYAGSLT</sequence>
<dbReference type="Pfam" id="PF17764">
    <property type="entry name" value="PriA_3primeBD"/>
    <property type="match status" value="1"/>
</dbReference>
<dbReference type="InterPro" id="IPR042115">
    <property type="entry name" value="PriA_3primeBD_sf"/>
</dbReference>
<evidence type="ECO:0000313" key="6">
    <source>
        <dbReference type="Proteomes" id="UP000247602"/>
    </source>
</evidence>
<keyword evidence="3" id="KW-0238">DNA-binding</keyword>
<dbReference type="GO" id="GO:0005524">
    <property type="term" value="F:ATP binding"/>
    <property type="evidence" value="ECO:0007669"/>
    <property type="project" value="UniProtKB-KW"/>
</dbReference>
<feature type="domain" description="Primosomal protein N' 3' DNA-binding" evidence="4">
    <location>
        <begin position="3"/>
        <end position="93"/>
    </location>
</feature>
<dbReference type="PANTHER" id="PTHR30580:SF0">
    <property type="entry name" value="PRIMOSOMAL PROTEIN N"/>
    <property type="match status" value="1"/>
</dbReference>
<evidence type="ECO:0000256" key="2">
    <source>
        <dbReference type="ARBA" id="ARBA00022840"/>
    </source>
</evidence>
<proteinExistence type="predicted"/>
<name>A0A323V2U3_9ACTN</name>
<reference evidence="5 6" key="1">
    <citation type="submission" date="2018-06" db="EMBL/GenBank/DDBJ databases">
        <title>Draft genome sequence of Modestobacter versicolor CP153-2.</title>
        <authorList>
            <person name="Gundlapally S.R."/>
        </authorList>
    </citation>
    <scope>NUCLEOTIDE SEQUENCE [LARGE SCALE GENOMIC DNA]</scope>
    <source>
        <strain evidence="5 6">CP153-2</strain>
    </source>
</reference>
<dbReference type="GO" id="GO:0006302">
    <property type="term" value="P:double-strand break repair"/>
    <property type="evidence" value="ECO:0007669"/>
    <property type="project" value="TreeGrafter"/>
</dbReference>
<organism evidence="5 6">
    <name type="scientific">Modestobacter versicolor</name>
    <dbReference type="NCBI Taxonomy" id="429133"/>
    <lineage>
        <taxon>Bacteria</taxon>
        <taxon>Bacillati</taxon>
        <taxon>Actinomycetota</taxon>
        <taxon>Actinomycetes</taxon>
        <taxon>Geodermatophilales</taxon>
        <taxon>Geodermatophilaceae</taxon>
        <taxon>Modestobacter</taxon>
    </lineage>
</organism>
<dbReference type="GO" id="GO:0003677">
    <property type="term" value="F:DNA binding"/>
    <property type="evidence" value="ECO:0007669"/>
    <property type="project" value="UniProtKB-KW"/>
</dbReference>
<evidence type="ECO:0000259" key="4">
    <source>
        <dbReference type="Pfam" id="PF17764"/>
    </source>
</evidence>
<dbReference type="EMBL" id="QKNV01000421">
    <property type="protein sequence ID" value="PZA19139.1"/>
    <property type="molecule type" value="Genomic_DNA"/>
</dbReference>
<feature type="non-terminal residue" evidence="5">
    <location>
        <position position="94"/>
    </location>
</feature>
<dbReference type="AlphaFoldDB" id="A0A323V2U3"/>
<accession>A0A323V2U3</accession>
<dbReference type="GO" id="GO:0006270">
    <property type="term" value="P:DNA replication initiation"/>
    <property type="evidence" value="ECO:0007669"/>
    <property type="project" value="TreeGrafter"/>
</dbReference>
<dbReference type="Proteomes" id="UP000247602">
    <property type="component" value="Unassembled WGS sequence"/>
</dbReference>
<evidence type="ECO:0000256" key="3">
    <source>
        <dbReference type="ARBA" id="ARBA00023125"/>
    </source>
</evidence>
<evidence type="ECO:0000313" key="5">
    <source>
        <dbReference type="EMBL" id="PZA19139.1"/>
    </source>
</evidence>
<keyword evidence="1" id="KW-0547">Nucleotide-binding</keyword>
<dbReference type="PANTHER" id="PTHR30580">
    <property type="entry name" value="PRIMOSOMAL PROTEIN N"/>
    <property type="match status" value="1"/>
</dbReference>
<dbReference type="Gene3D" id="3.40.1440.60">
    <property type="entry name" value="PriA, 3(prime) DNA-binding domain"/>
    <property type="match status" value="1"/>
</dbReference>
<keyword evidence="6" id="KW-1185">Reference proteome</keyword>
<comment type="caution">
    <text evidence="5">The sequence shown here is derived from an EMBL/GenBank/DDBJ whole genome shotgun (WGS) entry which is preliminary data.</text>
</comment>
<protein>
    <submittedName>
        <fullName evidence="5">Primosome assembly protein PriA</fullName>
    </submittedName>
</protein>
<dbReference type="GO" id="GO:0043138">
    <property type="term" value="F:3'-5' DNA helicase activity"/>
    <property type="evidence" value="ECO:0007669"/>
    <property type="project" value="TreeGrafter"/>
</dbReference>
<keyword evidence="2" id="KW-0067">ATP-binding</keyword>
<dbReference type="InterPro" id="IPR041222">
    <property type="entry name" value="PriA_3primeBD"/>
</dbReference>